<evidence type="ECO:0000313" key="3">
    <source>
        <dbReference type="Proteomes" id="UP000193827"/>
    </source>
</evidence>
<evidence type="ECO:0008006" key="4">
    <source>
        <dbReference type="Google" id="ProtNLM"/>
    </source>
</evidence>
<name>A0A1Y5SCE1_9RHOB</name>
<gene>
    <name evidence="2" type="ORF">PEL8287_01752</name>
</gene>
<evidence type="ECO:0000313" key="2">
    <source>
        <dbReference type="EMBL" id="SLN36782.1"/>
    </source>
</evidence>
<keyword evidence="3" id="KW-1185">Reference proteome</keyword>
<keyword evidence="1" id="KW-0812">Transmembrane</keyword>
<protein>
    <recommendedName>
        <fullName evidence="4">Tetratricopeptide repeat-like domain-containing protein</fullName>
    </recommendedName>
</protein>
<dbReference type="AlphaFoldDB" id="A0A1Y5SCE1"/>
<sequence length="221" mass="23681">MSNTDSFIDEVTEEVRRDRLFRLFRRYGWIAVLGVFVLVGGAAWNEWRKAQDRQAAEDLGDAILASLENVDGPARAAALEAIEAPNATSQAVIDLLASSEEASQSPKDAATRLLALADRDGVPPIYRQIATLKATSIPESGLAVDERRARLEGLALSGGLTRLLAEEQLALIEVELGNNDAAIKRLGQIATDAEATAGLRRRATQVIVALGGDLPEVPLSE</sequence>
<evidence type="ECO:0000256" key="1">
    <source>
        <dbReference type="SAM" id="Phobius"/>
    </source>
</evidence>
<keyword evidence="1" id="KW-1133">Transmembrane helix</keyword>
<dbReference type="EMBL" id="FWFL01000004">
    <property type="protein sequence ID" value="SLN36782.1"/>
    <property type="molecule type" value="Genomic_DNA"/>
</dbReference>
<dbReference type="RefSeq" id="WP_085892009.1">
    <property type="nucleotide sequence ID" value="NZ_FWFL01000004.1"/>
</dbReference>
<dbReference type="OrthoDB" id="7173339at2"/>
<feature type="transmembrane region" description="Helical" evidence="1">
    <location>
        <begin position="27"/>
        <end position="44"/>
    </location>
</feature>
<keyword evidence="1" id="KW-0472">Membrane</keyword>
<accession>A0A1Y5SCE1</accession>
<reference evidence="2 3" key="1">
    <citation type="submission" date="2017-03" db="EMBL/GenBank/DDBJ databases">
        <authorList>
            <person name="Afonso C.L."/>
            <person name="Miller P.J."/>
            <person name="Scott M.A."/>
            <person name="Spackman E."/>
            <person name="Goraichik I."/>
            <person name="Dimitrov K.M."/>
            <person name="Suarez D.L."/>
            <person name="Swayne D.E."/>
        </authorList>
    </citation>
    <scope>NUCLEOTIDE SEQUENCE [LARGE SCALE GENOMIC DNA]</scope>
    <source>
        <strain evidence="2 3">CECT 8287</strain>
    </source>
</reference>
<proteinExistence type="predicted"/>
<organism evidence="2 3">
    <name type="scientific">Roseovarius litorisediminis</name>
    <dbReference type="NCBI Taxonomy" id="1312363"/>
    <lineage>
        <taxon>Bacteria</taxon>
        <taxon>Pseudomonadati</taxon>
        <taxon>Pseudomonadota</taxon>
        <taxon>Alphaproteobacteria</taxon>
        <taxon>Rhodobacterales</taxon>
        <taxon>Roseobacteraceae</taxon>
        <taxon>Roseovarius</taxon>
    </lineage>
</organism>
<dbReference type="Proteomes" id="UP000193827">
    <property type="component" value="Unassembled WGS sequence"/>
</dbReference>